<accession>A0A7X6K773</accession>
<proteinExistence type="predicted"/>
<comment type="caution">
    <text evidence="1">The sequence shown here is derived from an EMBL/GenBank/DDBJ whole genome shotgun (WGS) entry which is preliminary data.</text>
</comment>
<dbReference type="EMBL" id="JAAZSQ010000024">
    <property type="protein sequence ID" value="NKX56427.1"/>
    <property type="molecule type" value="Genomic_DNA"/>
</dbReference>
<gene>
    <name evidence="1" type="ORF">HGG74_18235</name>
</gene>
<dbReference type="AlphaFoldDB" id="A0A7X6K773"/>
<name>A0A7X6K773_9MICC</name>
<evidence type="ECO:0000313" key="1">
    <source>
        <dbReference type="EMBL" id="NKX56427.1"/>
    </source>
</evidence>
<evidence type="ECO:0000313" key="2">
    <source>
        <dbReference type="Proteomes" id="UP000544090"/>
    </source>
</evidence>
<keyword evidence="2" id="KW-1185">Reference proteome</keyword>
<reference evidence="1 2" key="1">
    <citation type="submission" date="2020-04" db="EMBL/GenBank/DDBJ databases">
        <title>Arthrobacter sp. nov.</title>
        <authorList>
            <person name="Liu S."/>
        </authorList>
    </citation>
    <scope>NUCLEOTIDE SEQUENCE [LARGE SCALE GENOMIC DNA]</scope>
    <source>
        <strain evidence="1 2">E918</strain>
    </source>
</reference>
<evidence type="ECO:0008006" key="3">
    <source>
        <dbReference type="Google" id="ProtNLM"/>
    </source>
</evidence>
<dbReference type="RefSeq" id="WP_168488690.1">
    <property type="nucleotide sequence ID" value="NZ_JAAZSQ010000024.1"/>
</dbReference>
<protein>
    <recommendedName>
        <fullName evidence="3">Asp23 family, cell envelope-related function</fullName>
    </recommendedName>
</protein>
<organism evidence="1 2">
    <name type="scientific">Arthrobacter mobilis</name>
    <dbReference type="NCBI Taxonomy" id="2724944"/>
    <lineage>
        <taxon>Bacteria</taxon>
        <taxon>Bacillati</taxon>
        <taxon>Actinomycetota</taxon>
        <taxon>Actinomycetes</taxon>
        <taxon>Micrococcales</taxon>
        <taxon>Micrococcaceae</taxon>
        <taxon>Arthrobacter</taxon>
    </lineage>
</organism>
<sequence length="102" mass="10865">MPSYRAQLGIAGLRPGHAPEQVMEAAVGAVGSAHVVEANQLEIAGGVPRIAVRFTVEATAREIEDRQALQAGANMREAVDEVAVTGQLQVLRRVRGRWEPVG</sequence>
<dbReference type="Proteomes" id="UP000544090">
    <property type="component" value="Unassembled WGS sequence"/>
</dbReference>